<dbReference type="AlphaFoldDB" id="A0AAD4JD58"/>
<dbReference type="InterPro" id="IPR011009">
    <property type="entry name" value="Kinase-like_dom_sf"/>
</dbReference>
<dbReference type="Proteomes" id="UP001190926">
    <property type="component" value="Unassembled WGS sequence"/>
</dbReference>
<dbReference type="EMBL" id="SDAM02000086">
    <property type="protein sequence ID" value="KAH6831643.1"/>
    <property type="molecule type" value="Genomic_DNA"/>
</dbReference>
<dbReference type="InterPro" id="IPR047173">
    <property type="entry name" value="STRAD_A/B-like"/>
</dbReference>
<evidence type="ECO:0000313" key="5">
    <source>
        <dbReference type="Proteomes" id="UP001190926"/>
    </source>
</evidence>
<feature type="domain" description="Protein kinase" evidence="3">
    <location>
        <begin position="46"/>
        <end position="323"/>
    </location>
</feature>
<evidence type="ECO:0000256" key="2">
    <source>
        <dbReference type="SAM" id="MobiDB-lite"/>
    </source>
</evidence>
<dbReference type="PANTHER" id="PTHR48014">
    <property type="entry name" value="SERINE/THREONINE-PROTEIN KINASE FRAY2"/>
    <property type="match status" value="1"/>
</dbReference>
<evidence type="ECO:0000256" key="1">
    <source>
        <dbReference type="ARBA" id="ARBA00008874"/>
    </source>
</evidence>
<accession>A0AAD4JD58</accession>
<organism evidence="4 5">
    <name type="scientific">Perilla frutescens var. hirtella</name>
    <name type="common">Perilla citriodora</name>
    <name type="synonym">Perilla setoyensis</name>
    <dbReference type="NCBI Taxonomy" id="608512"/>
    <lineage>
        <taxon>Eukaryota</taxon>
        <taxon>Viridiplantae</taxon>
        <taxon>Streptophyta</taxon>
        <taxon>Embryophyta</taxon>
        <taxon>Tracheophyta</taxon>
        <taxon>Spermatophyta</taxon>
        <taxon>Magnoliopsida</taxon>
        <taxon>eudicotyledons</taxon>
        <taxon>Gunneridae</taxon>
        <taxon>Pentapetalae</taxon>
        <taxon>asterids</taxon>
        <taxon>lamiids</taxon>
        <taxon>Lamiales</taxon>
        <taxon>Lamiaceae</taxon>
        <taxon>Nepetoideae</taxon>
        <taxon>Elsholtzieae</taxon>
        <taxon>Perilla</taxon>
    </lineage>
</organism>
<reference evidence="4 5" key="1">
    <citation type="journal article" date="2021" name="Nat. Commun.">
        <title>Incipient diploidization of the medicinal plant Perilla within 10,000 years.</title>
        <authorList>
            <person name="Zhang Y."/>
            <person name="Shen Q."/>
            <person name="Leng L."/>
            <person name="Zhang D."/>
            <person name="Chen S."/>
            <person name="Shi Y."/>
            <person name="Ning Z."/>
            <person name="Chen S."/>
        </authorList>
    </citation>
    <scope>NUCLEOTIDE SEQUENCE [LARGE SCALE GENOMIC DNA]</scope>
    <source>
        <strain evidence="5">cv. PC099</strain>
    </source>
</reference>
<dbReference type="PROSITE" id="PS50011">
    <property type="entry name" value="PROTEIN_KINASE_DOM"/>
    <property type="match status" value="1"/>
</dbReference>
<protein>
    <recommendedName>
        <fullName evidence="3">Protein kinase domain-containing protein</fullName>
    </recommendedName>
</protein>
<dbReference type="InterPro" id="IPR001245">
    <property type="entry name" value="Ser-Thr/Tyr_kinase_cat_dom"/>
</dbReference>
<name>A0AAD4JD58_PERFH</name>
<dbReference type="Gene3D" id="1.10.510.10">
    <property type="entry name" value="Transferase(Phosphotransferase) domain 1"/>
    <property type="match status" value="1"/>
</dbReference>
<gene>
    <name evidence="4" type="ORF">C2S53_009118</name>
</gene>
<dbReference type="PANTHER" id="PTHR48014:SF7">
    <property type="entry name" value="SERINE_THREONINE-PROTEIN KINASE BLUS1"/>
    <property type="match status" value="1"/>
</dbReference>
<keyword evidence="5" id="KW-1185">Reference proteome</keyword>
<dbReference type="InterPro" id="IPR000719">
    <property type="entry name" value="Prot_kinase_dom"/>
</dbReference>
<feature type="compositionally biased region" description="Basic and acidic residues" evidence="2">
    <location>
        <begin position="310"/>
        <end position="323"/>
    </location>
</feature>
<feature type="region of interest" description="Disordered" evidence="2">
    <location>
        <begin position="294"/>
        <end position="323"/>
    </location>
</feature>
<dbReference type="Pfam" id="PF07714">
    <property type="entry name" value="PK_Tyr_Ser-Thr"/>
    <property type="match status" value="1"/>
</dbReference>
<evidence type="ECO:0000313" key="4">
    <source>
        <dbReference type="EMBL" id="KAH6831643.1"/>
    </source>
</evidence>
<sequence>MVSIIEKEGPSSSSNRRAAPSLPILLHHDAKDETFFILNKYSEGPAILNSSTGSIDGIPVYRAVKLEGQSTEVADINGLAMSLKCVYLRGHPESPFDNPALYAQIQEEERNNKPFARTSSNILAITSFFTHIGNDGQQFQCVEFPLIREGSLHSFLGRFPTRMPERKVLYIVGQVVKAVEELHNTNRLHGKICAAHIFYMGNAKFRLGYAGTSIDVNSNIDDIIHKCHIWRWATAPEITSGDIVPHDEELKTDIWMIGILALELAYSGLPFTDGNHLYQTLDQMREARQLPKNLLQAGGPPQPGIKKIQRSSEEKERNFFERL</sequence>
<dbReference type="GO" id="GO:0005524">
    <property type="term" value="F:ATP binding"/>
    <property type="evidence" value="ECO:0007669"/>
    <property type="project" value="InterPro"/>
</dbReference>
<proteinExistence type="inferred from homology"/>
<comment type="similarity">
    <text evidence="1">Belongs to the protein kinase superfamily. STE Ser/Thr protein kinase family. STE20 subfamily.</text>
</comment>
<dbReference type="GO" id="GO:0004672">
    <property type="term" value="F:protein kinase activity"/>
    <property type="evidence" value="ECO:0007669"/>
    <property type="project" value="InterPro"/>
</dbReference>
<comment type="caution">
    <text evidence="4">The sequence shown here is derived from an EMBL/GenBank/DDBJ whole genome shotgun (WGS) entry which is preliminary data.</text>
</comment>
<dbReference type="GO" id="GO:0043539">
    <property type="term" value="F:protein serine/threonine kinase activator activity"/>
    <property type="evidence" value="ECO:0007669"/>
    <property type="project" value="InterPro"/>
</dbReference>
<evidence type="ECO:0000259" key="3">
    <source>
        <dbReference type="PROSITE" id="PS50011"/>
    </source>
</evidence>
<dbReference type="SUPFAM" id="SSF56112">
    <property type="entry name" value="Protein kinase-like (PK-like)"/>
    <property type="match status" value="1"/>
</dbReference>